<organism evidence="2">
    <name type="scientific">Amphimedon queenslandica</name>
    <name type="common">Sponge</name>
    <dbReference type="NCBI Taxonomy" id="400682"/>
    <lineage>
        <taxon>Eukaryota</taxon>
        <taxon>Metazoa</taxon>
        <taxon>Porifera</taxon>
        <taxon>Demospongiae</taxon>
        <taxon>Heteroscleromorpha</taxon>
        <taxon>Haplosclerida</taxon>
        <taxon>Niphatidae</taxon>
        <taxon>Amphimedon</taxon>
    </lineage>
</organism>
<keyword evidence="1" id="KW-0732">Signal</keyword>
<reference evidence="2" key="1">
    <citation type="submission" date="2017-05" db="UniProtKB">
        <authorList>
            <consortium name="EnsemblMetazoa"/>
        </authorList>
    </citation>
    <scope>IDENTIFICATION</scope>
</reference>
<feature type="chain" id="PRO_5013118397" description="Fibrinogen C-terminal domain-containing protein" evidence="1">
    <location>
        <begin position="18"/>
        <end position="180"/>
    </location>
</feature>
<dbReference type="InterPro" id="IPR036056">
    <property type="entry name" value="Fibrinogen-like_C"/>
</dbReference>
<evidence type="ECO:0000256" key="1">
    <source>
        <dbReference type="SAM" id="SignalP"/>
    </source>
</evidence>
<feature type="signal peptide" evidence="1">
    <location>
        <begin position="1"/>
        <end position="17"/>
    </location>
</feature>
<proteinExistence type="predicted"/>
<dbReference type="AlphaFoldDB" id="A0A1X7SUH5"/>
<name>A0A1X7SUH5_AMPQE</name>
<sequence length="180" mass="19318">MILWLIIVFLVSGLAEGANTITFLKGDQCNNEGIQQAIEQLNNSIASLAEQISMIADSLVSLTEAVNNGKDDPILTSCEAVHKKWPNKPSGYYSISSNGTVQTVYCNMENLCNLEGGWMRIANLGMTQATSCPTEFRLYTNGGVRACGRPVTSSGSCVGKIFSSSGIKYSQVCGKVIGYQ</sequence>
<dbReference type="NCBIfam" id="NF040941">
    <property type="entry name" value="GGGWT_bact"/>
    <property type="match status" value="1"/>
</dbReference>
<evidence type="ECO:0000313" key="2">
    <source>
        <dbReference type="EnsemblMetazoa" id="Aqu2.1.05804_001"/>
    </source>
</evidence>
<dbReference type="InParanoid" id="A0A1X7SUH5"/>
<dbReference type="EnsemblMetazoa" id="Aqu2.1.05804_001">
    <property type="protein sequence ID" value="Aqu2.1.05804_001"/>
    <property type="gene ID" value="Aqu2.1.05804"/>
</dbReference>
<accession>A0A1X7SUH5</accession>
<dbReference type="SUPFAM" id="SSF56496">
    <property type="entry name" value="Fibrinogen C-terminal domain-like"/>
    <property type="match status" value="1"/>
</dbReference>
<evidence type="ECO:0008006" key="3">
    <source>
        <dbReference type="Google" id="ProtNLM"/>
    </source>
</evidence>
<protein>
    <recommendedName>
        <fullName evidence="3">Fibrinogen C-terminal domain-containing protein</fullName>
    </recommendedName>
</protein>